<evidence type="ECO:0000313" key="1">
    <source>
        <dbReference type="EMBL" id="TBU81445.1"/>
    </source>
</evidence>
<accession>A0A4Q9QNA0</accession>
<sequence length="176" mass="20005">MNDLVKMAWANAKMNREFLCVQTYSGYGSCRADYKGAMHLLSVDASNQVVGEALLDALSKSRFVLPEPRNDVWIHPEATFDSELYDFEATEQRHKNWTQQLMSRYGYKNKRSLFKDMKNCSVEKREGLITMRPSHHEKLEGWSGKGLSENDYVVIATDCSPEDVGAALLLALSRCT</sequence>
<comment type="caution">
    <text evidence="1">The sequence shown here is derived from an EMBL/GenBank/DDBJ whole genome shotgun (WGS) entry which is preliminary data.</text>
</comment>
<dbReference type="Pfam" id="PF07262">
    <property type="entry name" value="CdiI"/>
    <property type="match status" value="1"/>
</dbReference>
<gene>
    <name evidence="2" type="ORF">DNK34_04250</name>
    <name evidence="1" type="ORF">DNK44_26180</name>
</gene>
<dbReference type="InterPro" id="IPR009888">
    <property type="entry name" value="CdiI_Proteobact"/>
</dbReference>
<dbReference type="Gene3D" id="3.40.1590.10">
    <property type="entry name" value="NMB0488-like"/>
    <property type="match status" value="1"/>
</dbReference>
<reference evidence="3 4" key="1">
    <citation type="submission" date="2018-06" db="EMBL/GenBank/DDBJ databases">
        <title>Three novel Pseudomonas species isolated from symptomatic oak.</title>
        <authorList>
            <person name="Bueno-Gonzalez V."/>
            <person name="Brady C."/>
        </authorList>
    </citation>
    <scope>NUCLEOTIDE SEQUENCE [LARGE SCALE GENOMIC DNA]</scope>
    <source>
        <strain evidence="2 3">P26B</strain>
        <strain evidence="1 4">P6B</strain>
    </source>
</reference>
<evidence type="ECO:0000313" key="2">
    <source>
        <dbReference type="EMBL" id="TBV08482.1"/>
    </source>
</evidence>
<dbReference type="AlphaFoldDB" id="A0A4Q9QNA0"/>
<name>A0A4Q9QNA0_9GAMM</name>
<dbReference type="OrthoDB" id="8613487at2"/>
<evidence type="ECO:0000313" key="4">
    <source>
        <dbReference type="Proteomes" id="UP000293172"/>
    </source>
</evidence>
<dbReference type="Proteomes" id="UP000291334">
    <property type="component" value="Unassembled WGS sequence"/>
</dbReference>
<protein>
    <recommendedName>
        <fullName evidence="5">DUF1436 domain-containing protein</fullName>
    </recommendedName>
</protein>
<dbReference type="Proteomes" id="UP000293172">
    <property type="component" value="Unassembled WGS sequence"/>
</dbReference>
<organism evidence="1 4">
    <name type="scientific">Phytopseudomonas dryadis</name>
    <dbReference type="NCBI Taxonomy" id="2487520"/>
    <lineage>
        <taxon>Bacteria</taxon>
        <taxon>Pseudomonadati</taxon>
        <taxon>Pseudomonadota</taxon>
        <taxon>Gammaproteobacteria</taxon>
        <taxon>Pseudomonadales</taxon>
        <taxon>Pseudomonadaceae</taxon>
        <taxon>Phytopseudomonas</taxon>
    </lineage>
</organism>
<proteinExistence type="predicted"/>
<dbReference type="RefSeq" id="WP_131174278.1">
    <property type="nucleotide sequence ID" value="NZ_QJUL01000088.1"/>
</dbReference>
<evidence type="ECO:0008006" key="5">
    <source>
        <dbReference type="Google" id="ProtNLM"/>
    </source>
</evidence>
<dbReference type="EMBL" id="QJUM01000004">
    <property type="protein sequence ID" value="TBV08482.1"/>
    <property type="molecule type" value="Genomic_DNA"/>
</dbReference>
<dbReference type="InterPro" id="IPR037891">
    <property type="entry name" value="Cdil-like_sf"/>
</dbReference>
<dbReference type="EMBL" id="QJUL01000088">
    <property type="protein sequence ID" value="TBU81445.1"/>
    <property type="molecule type" value="Genomic_DNA"/>
</dbReference>
<keyword evidence="3" id="KW-1185">Reference proteome</keyword>
<evidence type="ECO:0000313" key="3">
    <source>
        <dbReference type="Proteomes" id="UP000291334"/>
    </source>
</evidence>
<dbReference type="CDD" id="cd13445">
    <property type="entry name" value="CDI_inhibitor_EC869_like"/>
    <property type="match status" value="1"/>
</dbReference>
<dbReference type="SUPFAM" id="SSF160207">
    <property type="entry name" value="NMB0488-like"/>
    <property type="match status" value="1"/>
</dbReference>